<evidence type="ECO:0000313" key="2">
    <source>
        <dbReference type="Proteomes" id="UP000828941"/>
    </source>
</evidence>
<accession>A0ACB9Q9G6</accession>
<organism evidence="1 2">
    <name type="scientific">Bauhinia variegata</name>
    <name type="common">Purple orchid tree</name>
    <name type="synonym">Phanera variegata</name>
    <dbReference type="NCBI Taxonomy" id="167791"/>
    <lineage>
        <taxon>Eukaryota</taxon>
        <taxon>Viridiplantae</taxon>
        <taxon>Streptophyta</taxon>
        <taxon>Embryophyta</taxon>
        <taxon>Tracheophyta</taxon>
        <taxon>Spermatophyta</taxon>
        <taxon>Magnoliopsida</taxon>
        <taxon>eudicotyledons</taxon>
        <taxon>Gunneridae</taxon>
        <taxon>Pentapetalae</taxon>
        <taxon>rosids</taxon>
        <taxon>fabids</taxon>
        <taxon>Fabales</taxon>
        <taxon>Fabaceae</taxon>
        <taxon>Cercidoideae</taxon>
        <taxon>Cercideae</taxon>
        <taxon>Bauhiniinae</taxon>
        <taxon>Bauhinia</taxon>
    </lineage>
</organism>
<comment type="caution">
    <text evidence="1">The sequence shown here is derived from an EMBL/GenBank/DDBJ whole genome shotgun (WGS) entry which is preliminary data.</text>
</comment>
<protein>
    <submittedName>
        <fullName evidence="1">Uncharacterized protein</fullName>
    </submittedName>
</protein>
<sequence>MADLEEGLTGRYPDLVGRACFGNTGVEFEAERDEAEAWLKKKSRRQSLRENAKQQWNEFRVAPFYHYPSFGRQYASQILSGAGYSRADQFYASYKRCQAIQSCTWQVL</sequence>
<dbReference type="Proteomes" id="UP000828941">
    <property type="component" value="Chromosome 1"/>
</dbReference>
<name>A0ACB9Q9G6_BAUVA</name>
<proteinExistence type="predicted"/>
<reference evidence="1 2" key="1">
    <citation type="journal article" date="2022" name="DNA Res.">
        <title>Chromosomal-level genome assembly of the orchid tree Bauhinia variegata (Leguminosae; Cercidoideae) supports the allotetraploid origin hypothesis of Bauhinia.</title>
        <authorList>
            <person name="Zhong Y."/>
            <person name="Chen Y."/>
            <person name="Zheng D."/>
            <person name="Pang J."/>
            <person name="Liu Y."/>
            <person name="Luo S."/>
            <person name="Meng S."/>
            <person name="Qian L."/>
            <person name="Wei D."/>
            <person name="Dai S."/>
            <person name="Zhou R."/>
        </authorList>
    </citation>
    <scope>NUCLEOTIDE SEQUENCE [LARGE SCALE GENOMIC DNA]</scope>
    <source>
        <strain evidence="1">BV-YZ2020</strain>
    </source>
</reference>
<gene>
    <name evidence="1" type="ORF">L6164_001590</name>
</gene>
<keyword evidence="2" id="KW-1185">Reference proteome</keyword>
<dbReference type="EMBL" id="CM039426">
    <property type="protein sequence ID" value="KAI4357655.1"/>
    <property type="molecule type" value="Genomic_DNA"/>
</dbReference>
<evidence type="ECO:0000313" key="1">
    <source>
        <dbReference type="EMBL" id="KAI4357655.1"/>
    </source>
</evidence>